<sequence>MTNSLESSRPMLSESSIMEKRRASTRFSTYSMAPTLTPSIAPSHLSYASDYTSASLTPSEKASPLAQDIRTLTSGLARLDQPKLQNQRYTVSEEKKDQISKIALGAKLERALGRRMTSQDASFSPKKVALQNLTEKEVSA</sequence>
<reference evidence="2 3" key="1">
    <citation type="submission" date="2019-07" db="EMBL/GenBank/DDBJ databases">
        <title>Finished genome of Venturia effusa.</title>
        <authorList>
            <person name="Young C.A."/>
            <person name="Cox M.P."/>
            <person name="Ganley A.R.D."/>
            <person name="David W.J."/>
        </authorList>
    </citation>
    <scope>NUCLEOTIDE SEQUENCE [LARGE SCALE GENOMIC DNA]</scope>
    <source>
        <strain evidence="3">albino</strain>
    </source>
</reference>
<accession>A0A517L8L3</accession>
<keyword evidence="3" id="KW-1185">Reference proteome</keyword>
<protein>
    <submittedName>
        <fullName evidence="2">Uncharacterized protein</fullName>
    </submittedName>
</protein>
<dbReference type="AlphaFoldDB" id="A0A517L8L3"/>
<evidence type="ECO:0000313" key="3">
    <source>
        <dbReference type="Proteomes" id="UP000316270"/>
    </source>
</evidence>
<dbReference type="Proteomes" id="UP000316270">
    <property type="component" value="Chromosome 7"/>
</dbReference>
<gene>
    <name evidence="2" type="ORF">FKW77_001117</name>
</gene>
<dbReference type="OrthoDB" id="5399555at2759"/>
<feature type="region of interest" description="Disordered" evidence="1">
    <location>
        <begin position="1"/>
        <end position="20"/>
    </location>
</feature>
<evidence type="ECO:0000256" key="1">
    <source>
        <dbReference type="SAM" id="MobiDB-lite"/>
    </source>
</evidence>
<evidence type="ECO:0000313" key="2">
    <source>
        <dbReference type="EMBL" id="QDS71960.1"/>
    </source>
</evidence>
<organism evidence="2 3">
    <name type="scientific">Venturia effusa</name>
    <dbReference type="NCBI Taxonomy" id="50376"/>
    <lineage>
        <taxon>Eukaryota</taxon>
        <taxon>Fungi</taxon>
        <taxon>Dikarya</taxon>
        <taxon>Ascomycota</taxon>
        <taxon>Pezizomycotina</taxon>
        <taxon>Dothideomycetes</taxon>
        <taxon>Pleosporomycetidae</taxon>
        <taxon>Venturiales</taxon>
        <taxon>Venturiaceae</taxon>
        <taxon>Venturia</taxon>
    </lineage>
</organism>
<proteinExistence type="predicted"/>
<dbReference type="EMBL" id="CP042191">
    <property type="protein sequence ID" value="QDS71960.1"/>
    <property type="molecule type" value="Genomic_DNA"/>
</dbReference>
<name>A0A517L8L3_9PEZI</name>